<dbReference type="Pfam" id="PF02493">
    <property type="entry name" value="MORN"/>
    <property type="match status" value="10"/>
</dbReference>
<evidence type="ECO:0008006" key="5">
    <source>
        <dbReference type="Google" id="ProtNLM"/>
    </source>
</evidence>
<sequence length="381" mass="44001">MICNILQNKMGNCCHSGKEKPFSQAQLSALVRIQTALRAYRARMEFKKTRDMKISQLFAIVGSTSIGGKDFMFQTERLTDIKQQSEARTQQANQKLKEFKITQAELEALKREENLGKIHRVYIDEFKDVGEGRLYKGQYNKRTGERDGVGVQFWPDGSKYEGLWRRDKANGRGRMTHANGDLYEGEWRDDKANGRGVFIDQANARYEGEWMDDMQHGYGEETWDNGSARYRGQFFKGKKNGSGRFDWEDGSFYEGQFADGQFQGFGTYYFADIDKTYQGEFRMSNMEGRGVESWADGRRYEGDFKGGKKDGEGTFEWPNGNKYVGTWRSGKQHGMGIWISHEGEVSKRQGEWVNGKRQRWISTAESIHVQQSPSQSMKQRR</sequence>
<feature type="coiled-coil region" evidence="2">
    <location>
        <begin position="82"/>
        <end position="112"/>
    </location>
</feature>
<keyword evidence="2" id="KW-0175">Coiled coil</keyword>
<dbReference type="FunFam" id="2.20.110.10:FF:000002">
    <property type="entry name" value="Phosphatidylinositol 4-phosphate 5-kinase 8"/>
    <property type="match status" value="1"/>
</dbReference>
<keyword evidence="4" id="KW-1185">Reference proteome</keyword>
<dbReference type="PROSITE" id="PS50096">
    <property type="entry name" value="IQ"/>
    <property type="match status" value="1"/>
</dbReference>
<keyword evidence="1" id="KW-0677">Repeat</keyword>
<dbReference type="PANTHER" id="PTHR43215:SF14">
    <property type="entry name" value="RADIAL SPOKE HEAD 1 HOMOLOG"/>
    <property type="match status" value="1"/>
</dbReference>
<accession>A0A8J8NN01</accession>
<evidence type="ECO:0000256" key="1">
    <source>
        <dbReference type="ARBA" id="ARBA00022737"/>
    </source>
</evidence>
<dbReference type="EMBL" id="RRYP01011263">
    <property type="protein sequence ID" value="TNV77848.1"/>
    <property type="molecule type" value="Genomic_DNA"/>
</dbReference>
<dbReference type="Gene3D" id="2.20.110.10">
    <property type="entry name" value="Histone H3 K4-specific methyltransferase SET7/9 N-terminal domain"/>
    <property type="match status" value="4"/>
</dbReference>
<proteinExistence type="predicted"/>
<name>A0A8J8NN01_HALGN</name>
<dbReference type="SMART" id="SM00698">
    <property type="entry name" value="MORN"/>
    <property type="match status" value="9"/>
</dbReference>
<dbReference type="OrthoDB" id="284854at2759"/>
<dbReference type="AlphaFoldDB" id="A0A8J8NN01"/>
<comment type="caution">
    <text evidence="3">The sequence shown here is derived from an EMBL/GenBank/DDBJ whole genome shotgun (WGS) entry which is preliminary data.</text>
</comment>
<reference evidence="3" key="1">
    <citation type="submission" date="2019-06" db="EMBL/GenBank/DDBJ databases">
        <authorList>
            <person name="Zheng W."/>
        </authorList>
    </citation>
    <scope>NUCLEOTIDE SEQUENCE</scope>
    <source>
        <strain evidence="3">QDHG01</strain>
    </source>
</reference>
<dbReference type="InterPro" id="IPR003409">
    <property type="entry name" value="MORN"/>
</dbReference>
<protein>
    <recommendedName>
        <fullName evidence="5">MORN repeat protein</fullName>
    </recommendedName>
</protein>
<evidence type="ECO:0000313" key="4">
    <source>
        <dbReference type="Proteomes" id="UP000785679"/>
    </source>
</evidence>
<gene>
    <name evidence="3" type="ORF">FGO68_gene7534</name>
</gene>
<evidence type="ECO:0000256" key="2">
    <source>
        <dbReference type="SAM" id="Coils"/>
    </source>
</evidence>
<dbReference type="Proteomes" id="UP000785679">
    <property type="component" value="Unassembled WGS sequence"/>
</dbReference>
<dbReference type="GO" id="GO:0005829">
    <property type="term" value="C:cytosol"/>
    <property type="evidence" value="ECO:0007669"/>
    <property type="project" value="TreeGrafter"/>
</dbReference>
<organism evidence="3 4">
    <name type="scientific">Halteria grandinella</name>
    <dbReference type="NCBI Taxonomy" id="5974"/>
    <lineage>
        <taxon>Eukaryota</taxon>
        <taxon>Sar</taxon>
        <taxon>Alveolata</taxon>
        <taxon>Ciliophora</taxon>
        <taxon>Intramacronucleata</taxon>
        <taxon>Spirotrichea</taxon>
        <taxon>Stichotrichia</taxon>
        <taxon>Sporadotrichida</taxon>
        <taxon>Halteriidae</taxon>
        <taxon>Halteria</taxon>
    </lineage>
</organism>
<dbReference type="SUPFAM" id="SSF82185">
    <property type="entry name" value="Histone H3 K4-specific methyltransferase SET7/9 N-terminal domain"/>
    <property type="match status" value="3"/>
</dbReference>
<evidence type="ECO:0000313" key="3">
    <source>
        <dbReference type="EMBL" id="TNV77848.1"/>
    </source>
</evidence>
<dbReference type="PANTHER" id="PTHR43215">
    <property type="entry name" value="RADIAL SPOKE HEAD 1 HOMOLOG"/>
    <property type="match status" value="1"/>
</dbReference>